<name>A0AAN7TAR3_9PEZI</name>
<proteinExistence type="predicted"/>
<dbReference type="EMBL" id="JAVRRL010000072">
    <property type="protein sequence ID" value="KAK5109040.1"/>
    <property type="molecule type" value="Genomic_DNA"/>
</dbReference>
<dbReference type="AlphaFoldDB" id="A0AAN7TAR3"/>
<protein>
    <submittedName>
        <fullName evidence="1">Uncharacterized protein</fullName>
    </submittedName>
</protein>
<organism evidence="1 2">
    <name type="scientific">Meristemomyces frigidus</name>
    <dbReference type="NCBI Taxonomy" id="1508187"/>
    <lineage>
        <taxon>Eukaryota</taxon>
        <taxon>Fungi</taxon>
        <taxon>Dikarya</taxon>
        <taxon>Ascomycota</taxon>
        <taxon>Pezizomycotina</taxon>
        <taxon>Dothideomycetes</taxon>
        <taxon>Dothideomycetidae</taxon>
        <taxon>Mycosphaerellales</taxon>
        <taxon>Teratosphaeriaceae</taxon>
        <taxon>Meristemomyces</taxon>
    </lineage>
</organism>
<reference evidence="1" key="1">
    <citation type="submission" date="2023-08" db="EMBL/GenBank/DDBJ databases">
        <title>Black Yeasts Isolated from many extreme environments.</title>
        <authorList>
            <person name="Coleine C."/>
            <person name="Stajich J.E."/>
            <person name="Selbmann L."/>
        </authorList>
    </citation>
    <scope>NUCLEOTIDE SEQUENCE</scope>
    <source>
        <strain evidence="1">CCFEE 5401</strain>
    </source>
</reference>
<comment type="caution">
    <text evidence="1">The sequence shown here is derived from an EMBL/GenBank/DDBJ whole genome shotgun (WGS) entry which is preliminary data.</text>
</comment>
<evidence type="ECO:0000313" key="1">
    <source>
        <dbReference type="EMBL" id="KAK5109040.1"/>
    </source>
</evidence>
<sequence length="377" mass="42502">MQSHQLQYVNINFIISFNLNFNFDLDLDLNPGINFNFNFHINLHINIHINNNAADMASEIHWPNCYLMYLAPELRLIIYDALIDPTPLPANIYISAEGEWYINKASRYLGTTGVDAVALMKCSRQLYKEVTPALRGQLIIKVFLFDALVGWDAEGVKFKDVIDLVLRKPVGWVIVLCKFRNQAEKGAAIQKYQALLSGVLASQRKPSHRKHGIAEQGPKLLPHEAAGRAAPANIRRSVGGKAAKDNVYLQICHWRILRRTKLGGSGTGGDAVDLMKCSRQLDKEMGPVLRGRLDFYVSLQFEARPAYRRDLYSVSDMIFRMPIGKIHVGVYQRDPADADDVVRACNNLSALLAHQENVVFFHLGHGTLLRPELAERN</sequence>
<accession>A0AAN7TAR3</accession>
<gene>
    <name evidence="1" type="ORF">LTR62_007588</name>
</gene>
<dbReference type="Proteomes" id="UP001310890">
    <property type="component" value="Unassembled WGS sequence"/>
</dbReference>
<evidence type="ECO:0000313" key="2">
    <source>
        <dbReference type="Proteomes" id="UP001310890"/>
    </source>
</evidence>